<gene>
    <name evidence="1" type="ORF">MNO81_12520</name>
</gene>
<evidence type="ECO:0000313" key="2">
    <source>
        <dbReference type="Proteomes" id="UP001154266"/>
    </source>
</evidence>
<proteinExistence type="predicted"/>
<sequence>MSKPVGRIIESVRTNWISKLGRELARMFSWQAPAGCVDFLDRDAERMAREVELIRMRFPHHS</sequence>
<comment type="caution">
    <text evidence="1">The sequence shown here is derived from an EMBL/GenBank/DDBJ whole genome shotgun (WGS) entry which is preliminary data.</text>
</comment>
<dbReference type="Proteomes" id="UP001154266">
    <property type="component" value="Unassembled WGS sequence"/>
</dbReference>
<dbReference type="RefSeq" id="WP_278221278.1">
    <property type="nucleotide sequence ID" value="NZ_JAKZMO010000009.1"/>
</dbReference>
<dbReference type="EMBL" id="JAKZMO010000009">
    <property type="protein sequence ID" value="MDG5483616.1"/>
    <property type="molecule type" value="Genomic_DNA"/>
</dbReference>
<keyword evidence="2" id="KW-1185">Reference proteome</keyword>
<protein>
    <submittedName>
        <fullName evidence="1">Uncharacterized protein</fullName>
    </submittedName>
</protein>
<accession>A0ABT6GQS1</accession>
<name>A0ABT6GQS1_MYCGU</name>
<organism evidence="1 2">
    <name type="scientific">Mycolicibacterium gadium</name>
    <name type="common">Mycobacterium gadium</name>
    <dbReference type="NCBI Taxonomy" id="1794"/>
    <lineage>
        <taxon>Bacteria</taxon>
        <taxon>Bacillati</taxon>
        <taxon>Actinomycetota</taxon>
        <taxon>Actinomycetes</taxon>
        <taxon>Mycobacteriales</taxon>
        <taxon>Mycobacteriaceae</taxon>
        <taxon>Mycolicibacterium</taxon>
    </lineage>
</organism>
<evidence type="ECO:0000313" key="1">
    <source>
        <dbReference type="EMBL" id="MDG5483616.1"/>
    </source>
</evidence>
<reference evidence="1" key="1">
    <citation type="journal article" date="2023" name="Environ. Microbiol.">
        <title>The 2-methylpropene degradation pathway in Mycobacteriaceae family strains.</title>
        <authorList>
            <person name="Helbich S."/>
            <person name="Barrantes I."/>
            <person name="Dos Anjos Borges L.G."/>
            <person name="Pieper D.H."/>
            <person name="Vainshtein Y."/>
            <person name="Sohn K."/>
            <person name="Engesser K.H."/>
        </authorList>
    </citation>
    <scope>NUCLEOTIDE SEQUENCE</scope>
    <source>
        <strain evidence="1">IBE100</strain>
    </source>
</reference>